<feature type="region of interest" description="Disordered" evidence="4">
    <location>
        <begin position="1"/>
        <end position="27"/>
    </location>
</feature>
<organism evidence="5 6">
    <name type="scientific">Zophobas morio</name>
    <dbReference type="NCBI Taxonomy" id="2755281"/>
    <lineage>
        <taxon>Eukaryota</taxon>
        <taxon>Metazoa</taxon>
        <taxon>Ecdysozoa</taxon>
        <taxon>Arthropoda</taxon>
        <taxon>Hexapoda</taxon>
        <taxon>Insecta</taxon>
        <taxon>Pterygota</taxon>
        <taxon>Neoptera</taxon>
        <taxon>Endopterygota</taxon>
        <taxon>Coleoptera</taxon>
        <taxon>Polyphaga</taxon>
        <taxon>Cucujiformia</taxon>
        <taxon>Tenebrionidae</taxon>
        <taxon>Zophobas</taxon>
    </lineage>
</organism>
<feature type="repeat" description="ANK" evidence="3">
    <location>
        <begin position="1316"/>
        <end position="1343"/>
    </location>
</feature>
<dbReference type="Gene3D" id="3.40.50.300">
    <property type="entry name" value="P-loop containing nucleotide triphosphate hydrolases"/>
    <property type="match status" value="1"/>
</dbReference>
<dbReference type="PROSITE" id="PS50088">
    <property type="entry name" value="ANK_REPEAT"/>
    <property type="match status" value="2"/>
</dbReference>
<comment type="caution">
    <text evidence="5">The sequence shown here is derived from an EMBL/GenBank/DDBJ whole genome shotgun (WGS) entry which is preliminary data.</text>
</comment>
<keyword evidence="2 3" id="KW-0040">ANK repeat</keyword>
<dbReference type="SUPFAM" id="SSF48403">
    <property type="entry name" value="Ankyrin repeat"/>
    <property type="match status" value="2"/>
</dbReference>
<dbReference type="PANTHER" id="PTHR24126:SF14">
    <property type="entry name" value="ANK_REP_REGION DOMAIN-CONTAINING PROTEIN"/>
    <property type="match status" value="1"/>
</dbReference>
<evidence type="ECO:0000256" key="1">
    <source>
        <dbReference type="ARBA" id="ARBA00022737"/>
    </source>
</evidence>
<feature type="repeat" description="ANK" evidence="3">
    <location>
        <begin position="1269"/>
        <end position="1315"/>
    </location>
</feature>
<dbReference type="PANTHER" id="PTHR24126">
    <property type="entry name" value="ANKYRIN REPEAT, PH AND SEC7 DOMAIN CONTAINING PROTEIN SECG-RELATED"/>
    <property type="match status" value="1"/>
</dbReference>
<dbReference type="Pfam" id="PF12796">
    <property type="entry name" value="Ank_2"/>
    <property type="match status" value="1"/>
</dbReference>
<dbReference type="EMBL" id="JALNTZ010000005">
    <property type="protein sequence ID" value="KAJ3652767.1"/>
    <property type="molecule type" value="Genomic_DNA"/>
</dbReference>
<dbReference type="InterPro" id="IPR027417">
    <property type="entry name" value="P-loop_NTPase"/>
</dbReference>
<reference evidence="5" key="1">
    <citation type="journal article" date="2023" name="G3 (Bethesda)">
        <title>Whole genome assemblies of Zophobas morio and Tenebrio molitor.</title>
        <authorList>
            <person name="Kaur S."/>
            <person name="Stinson S.A."/>
            <person name="diCenzo G.C."/>
        </authorList>
    </citation>
    <scope>NUCLEOTIDE SEQUENCE</scope>
    <source>
        <strain evidence="5">QUZm001</strain>
    </source>
</reference>
<proteinExistence type="predicted"/>
<dbReference type="InterPro" id="IPR002110">
    <property type="entry name" value="Ankyrin_rpt"/>
</dbReference>
<dbReference type="SMART" id="SM00248">
    <property type="entry name" value="ANK"/>
    <property type="match status" value="7"/>
</dbReference>
<gene>
    <name evidence="5" type="ORF">Zmor_018704</name>
</gene>
<evidence type="ECO:0000256" key="2">
    <source>
        <dbReference type="ARBA" id="ARBA00023043"/>
    </source>
</evidence>
<feature type="region of interest" description="Disordered" evidence="4">
    <location>
        <begin position="69"/>
        <end position="89"/>
    </location>
</feature>
<feature type="compositionally biased region" description="Basic and acidic residues" evidence="4">
    <location>
        <begin position="79"/>
        <end position="88"/>
    </location>
</feature>
<keyword evidence="1" id="KW-0677">Repeat</keyword>
<protein>
    <submittedName>
        <fullName evidence="5">Uncharacterized protein</fullName>
    </submittedName>
</protein>
<dbReference type="SUPFAM" id="SSF52540">
    <property type="entry name" value="P-loop containing nucleoside triphosphate hydrolases"/>
    <property type="match status" value="1"/>
</dbReference>
<name>A0AA38IEY9_9CUCU</name>
<dbReference type="PROSITE" id="PS50297">
    <property type="entry name" value="ANK_REP_REGION"/>
    <property type="match status" value="1"/>
</dbReference>
<keyword evidence="6" id="KW-1185">Reference proteome</keyword>
<feature type="compositionally biased region" description="Polar residues" evidence="4">
    <location>
        <begin position="69"/>
        <end position="78"/>
    </location>
</feature>
<evidence type="ECO:0000313" key="6">
    <source>
        <dbReference type="Proteomes" id="UP001168821"/>
    </source>
</evidence>
<dbReference type="InterPro" id="IPR036770">
    <property type="entry name" value="Ankyrin_rpt-contain_sf"/>
</dbReference>
<dbReference type="Gene3D" id="1.25.40.20">
    <property type="entry name" value="Ankyrin repeat-containing domain"/>
    <property type="match status" value="1"/>
</dbReference>
<evidence type="ECO:0000256" key="3">
    <source>
        <dbReference type="PROSITE-ProRule" id="PRU00023"/>
    </source>
</evidence>
<evidence type="ECO:0000313" key="5">
    <source>
        <dbReference type="EMBL" id="KAJ3652767.1"/>
    </source>
</evidence>
<sequence length="1349" mass="155253">MDTDSDNENEEHVQQNGQVKRKLEQKGLGKKIKSDLEATARFNNNLPLLNQIPGSTDSESQQMANIANQLPSPTTSSDNVKEKKHETPRFATYEKLGGTTDQGKEYEKMMSAHLALKLIKNNEIVDFGMTTNDKANGLFDDIGLKVKFKNKKTVNFLFQLKHKEKPKHITQRELFGVDKNFSVEKYFKSIMASDNKLSHDDVCILYTNCPLIIENSTHSAKNFKIEKCHHLEHEELFLNSESAEECSIFRIMTKDKNHTFYLLAGQSNLESTKKKTKQMLQDLVDHDVDIYDHFVHFMGEWWSQNFVLDKNDVIAKLTELALTPHMKSLSASKQNSKTVYVEEAIMEFRVTIVDDDMVDNIWQTDTHERSGEVRKKFALNSIAEDKVLWYLGKVPLVVKIDGSNQAKIKRVLELMNKSSEMKQIVLVGDVTSDFFEELDSFQNLADLIGKSNNKTHCREILETFQVSLQGRKPISLEKLIKINPDIAKHIGVGELLKMSQETYLIGNHQENLPDFHIPRSVSSIFVKTEMILNVFEKQRNQIVVIINGDLTTRNAFSTSSNFDTVELSEYLNNNSNRCENVLLLSTEKQCTLAEFNQVCTKNKRSRVNLFQVFDEEVCILLTQSEKQPLDWPATESRIVMEQDILRKFDNSPNVIFAPPGMGKSTLKQVLYNNCPEDHWGIRVDLINYNSFLAQKPSVEEMEESFLGIDDAIQKSSTKQIKRCVHTSKKVYFFLDGLDEVDRQYVKYILNFVLEKSKNSKIWLSSRENLRDEVSKILHTVPVEINELNKNEQEDYIRKKLKIKYKGEEIETILSAVSTNTDLSNSQELLGIPLQLYILTEIFLNNEDVYKNLEEKNIFVLTQMYKIFFEGKLNSAICKIVEKSQRHQLGYLKPLLYPYEIPALKQCLGRKDFEKLNVELEETQEFVGEIKNKGDKFGIIKKINESGQAIFVHQTYAEYFACVWLKKNKSKTTLLREVIFSRKYQILRLMFDVMLAENNPLHLSIIYKNIDMFEKHINEKYSRDQGGRTALHLCCTYGIVNPSPKIRGMLLCRDRTCHPTMTDKMTKECHNIYNKDDLFNLDLIEYSLKAEYLYPIERFLEIGCANFEDIKTMLYDSYEKKSLLYYSAQEGFPKLFHSVISENPELVDCQISCHSLLEIAVWGTHIENIWPRREGNIAVVKILLQRGVNINSPLRRSGCSPETFRDKTILDIACEKCRYDMIDVLVQHGAKCSDGYTVWHWISELKNCDKKHLDQLLKEFDADVNAKNDKGTTALHLACERNSFLPPGITTEIKGDHRDIVEFLIKKGADVNAINCDGMTPLSIAGKNGDIEVINMLLQNGASIIVILMI</sequence>
<dbReference type="Proteomes" id="UP001168821">
    <property type="component" value="Unassembled WGS sequence"/>
</dbReference>
<evidence type="ECO:0000256" key="4">
    <source>
        <dbReference type="SAM" id="MobiDB-lite"/>
    </source>
</evidence>
<accession>A0AA38IEY9</accession>